<dbReference type="Pfam" id="PF21817">
    <property type="entry name" value="CapR"/>
    <property type="match status" value="4"/>
</dbReference>
<evidence type="ECO:0000313" key="2">
    <source>
        <dbReference type="EMBL" id="QAX97689.1"/>
    </source>
</evidence>
<gene>
    <name evidence="2" type="ORF">ASswx1_43</name>
</gene>
<organism evidence="2 3">
    <name type="scientific">Aeromonas phage Asswx_1</name>
    <dbReference type="NCBI Taxonomy" id="2419739"/>
    <lineage>
        <taxon>Viruses</taxon>
        <taxon>Duplodnaviria</taxon>
        <taxon>Heunggongvirae</taxon>
        <taxon>Uroviricota</taxon>
        <taxon>Caudoviricetes</taxon>
        <taxon>Pantevenvirales</taxon>
        <taxon>Straboviridae</taxon>
        <taxon>Emmerichvirinae</taxon>
        <taxon>Ceceduovirus</taxon>
        <taxon>Ceceduovirus aszj</taxon>
    </lineage>
</organism>
<reference evidence="2 3" key="1">
    <citation type="submission" date="2018-08" db="EMBL/GenBank/DDBJ databases">
        <title>Asswx_1, Complete genome sequences of 3 novel enterobacteria, Pakpunavirus like phages.</title>
        <authorList>
            <person name="Yuan S."/>
            <person name="Ma Y."/>
            <person name="Liu Q."/>
        </authorList>
    </citation>
    <scope>NUCLEOTIDE SEQUENCE [LARGE SCALE GENOMIC DNA]</scope>
</reference>
<feature type="domain" description="CapR homology" evidence="1">
    <location>
        <begin position="8"/>
        <end position="74"/>
    </location>
</feature>
<feature type="domain" description="CapR homology" evidence="1">
    <location>
        <begin position="154"/>
        <end position="211"/>
    </location>
</feature>
<protein>
    <recommendedName>
        <fullName evidence="1">CapR homology domain-containing protein</fullName>
    </recommendedName>
</protein>
<feature type="domain" description="CapR homology" evidence="1">
    <location>
        <begin position="83"/>
        <end position="141"/>
    </location>
</feature>
<feature type="domain" description="CapR homology" evidence="1">
    <location>
        <begin position="224"/>
        <end position="281"/>
    </location>
</feature>
<sequence>MCGQCPVDDFIGQTFPTPKGGVLTVVGIAGKTKSYNKIYSVHCSICSEDKELFPDLFESPKGVLVNGRDPCGCSKSPRWKPFQIEVIVRRLCKEIGYEYLGFPEGYKNALSKFEYICPTHGKQKASYNDFVNGGRRCPSCGIESMKDKRRNSEAETITKELCEEMGYEYVGFPEGYKNCYSKFEYICPIHGKQIASYVSFVNLGSRCPDCGIESIKDKLRNSEAETIVKELCEEIGYEYVGFPEGYKNKNSKFEYICPIHGKQIASYDKFVHGGSRCPSCTNHGYGKSKHGYLYVTNWTNYDKDTNEFFKIGITNFLDQRIKQQARKTSYKPHQLIVFKFEDGSIPQELERLTKPYRQDMEHPIITPDEFADGATEILQNWIDIIKILPELIDTIREKGHTPEIEVGKRLYNKLIKLDKDQMAKVILEHLYK</sequence>
<proteinExistence type="predicted"/>
<name>A0A411B7W2_9CAUD</name>
<dbReference type="Proteomes" id="UP000289219">
    <property type="component" value="Segment"/>
</dbReference>
<evidence type="ECO:0000313" key="3">
    <source>
        <dbReference type="Proteomes" id="UP000289219"/>
    </source>
</evidence>
<evidence type="ECO:0000259" key="1">
    <source>
        <dbReference type="Pfam" id="PF21817"/>
    </source>
</evidence>
<accession>A0A411B7W2</accession>
<dbReference type="EMBL" id="MH791398">
    <property type="protein sequence ID" value="QAX97689.1"/>
    <property type="molecule type" value="Genomic_DNA"/>
</dbReference>
<dbReference type="InterPro" id="IPR048793">
    <property type="entry name" value="CapR_dom"/>
</dbReference>